<sequence>MMGLIEEAAYQFLKDDNGWALYDADDRSEVRGTRSPQLGNSIWAAASELGLTKEGETDGR</sequence>
<evidence type="ECO:0000313" key="1">
    <source>
        <dbReference type="EMBL" id="CAA2409924.1"/>
    </source>
</evidence>
<protein>
    <submittedName>
        <fullName evidence="1">Uncharacterized protein</fullName>
    </submittedName>
</protein>
<dbReference type="KEGG" id="vg:62676431"/>
<evidence type="ECO:0000313" key="2">
    <source>
        <dbReference type="Proteomes" id="UP000464956"/>
    </source>
</evidence>
<keyword evidence="2" id="KW-1185">Reference proteome</keyword>
<dbReference type="GeneID" id="62676431"/>
<accession>A0A679K1X1</accession>
<proteinExistence type="predicted"/>
<organism evidence="1 2">
    <name type="scientific">Xanthomonas phage Bosa</name>
    <dbReference type="NCBI Taxonomy" id="2674976"/>
    <lineage>
        <taxon>Viruses</taxon>
        <taxon>Duplodnaviria</taxon>
        <taxon>Heunggongvirae</taxon>
        <taxon>Uroviricota</taxon>
        <taxon>Caudoviricetes</taxon>
        <taxon>Mesyanzhinovviridae</taxon>
        <taxon>Bradleyvirinae</taxon>
        <taxon>Bosavirus</taxon>
        <taxon>Bosavirus bosa</taxon>
    </lineage>
</organism>
<name>A0A679K1X1_9CAUD</name>
<dbReference type="Proteomes" id="UP000464956">
    <property type="component" value="Chromosome"/>
</dbReference>
<reference evidence="1" key="1">
    <citation type="submission" date="2019-12" db="EMBL/GenBank/DDBJ databases">
        <authorList>
            <person name="Ansaldi M."/>
            <person name="Clavijo F."/>
        </authorList>
    </citation>
    <scope>NUCLEOTIDE SEQUENCE [LARGE SCALE GENOMIC DNA]</scope>
</reference>
<dbReference type="EMBL" id="LR743532">
    <property type="protein sequence ID" value="CAA2409924.1"/>
    <property type="molecule type" value="Genomic_DNA"/>
</dbReference>
<dbReference type="RefSeq" id="YP_009997068.1">
    <property type="nucleotide sequence ID" value="NC_052967.1"/>
</dbReference>